<sequence length="432" mass="48805">MKVELKEPKVWQRVFEIEVPGEQVKAAIEELYLDYSRNAKIPGFRPGKVPRTVLEARFGKGIEAEAIERLVPESYEKALVEHKIVPVNRAEISDLGFTPDRSIKFKAAFEVLPQVSIKQYKGLPAAKRLRKITGQDADREIEYLQGLYAEYKKSANPAKEGDRLMIDFVPVSGLENPERARGENYPVDLGMPRVLSEFNQSLIGAQAGQEKEIAVKYPDDYQGTGLAGKKAVFKVTVKEVREKLLPALDDEFAKKVSEYQTLAELKEKIKNGLEARSNAEAAEGVRVQVLQKMIEDNPLELPQSLVAGELDKMVADAKERHQQQYKHQDGHECQECPDDAKLKEQYLPIAEWKIKEDLLMAEVARQEKIEVSDAELDESFADLARYYRKTTEEIKATFSANQDRLDDLKDRIAVTKAGKLVAEAAAVKEEFI</sequence>
<dbReference type="InterPro" id="IPR046357">
    <property type="entry name" value="PPIase_dom_sf"/>
</dbReference>
<comment type="function">
    <text evidence="9">Involved in protein export. Acts as a chaperone by maintaining the newly synthesized protein in an open conformation. Functions as a peptidyl-prolyl cis-trans isomerase.</text>
</comment>
<dbReference type="GO" id="GO:0043022">
    <property type="term" value="F:ribosome binding"/>
    <property type="evidence" value="ECO:0007669"/>
    <property type="project" value="TreeGrafter"/>
</dbReference>
<keyword evidence="9" id="KW-0132">Cell division</keyword>
<dbReference type="PANTHER" id="PTHR30560">
    <property type="entry name" value="TRIGGER FACTOR CHAPERONE AND PEPTIDYL-PROLYL CIS/TRANS ISOMERASE"/>
    <property type="match status" value="1"/>
</dbReference>
<dbReference type="NCBIfam" id="TIGR00115">
    <property type="entry name" value="tig"/>
    <property type="match status" value="1"/>
</dbReference>
<evidence type="ECO:0000256" key="2">
    <source>
        <dbReference type="ARBA" id="ARBA00005464"/>
    </source>
</evidence>
<comment type="subcellular location">
    <subcellularLocation>
        <location evidence="9">Cytoplasm</location>
    </subcellularLocation>
    <text evidence="9">About half TF is bound to the ribosome near the polypeptide exit tunnel while the other half is free in the cytoplasm.</text>
</comment>
<evidence type="ECO:0000259" key="10">
    <source>
        <dbReference type="Pfam" id="PF00254"/>
    </source>
</evidence>
<dbReference type="EMBL" id="JACQXR010000099">
    <property type="protein sequence ID" value="MBI4727052.1"/>
    <property type="molecule type" value="Genomic_DNA"/>
</dbReference>
<dbReference type="InterPro" id="IPR005215">
    <property type="entry name" value="Trig_fac"/>
</dbReference>
<protein>
    <recommendedName>
        <fullName evidence="4 9">Trigger factor</fullName>
        <shortName evidence="9">TF</shortName>
        <ecNumber evidence="3 9">5.2.1.8</ecNumber>
    </recommendedName>
    <alternativeName>
        <fullName evidence="8 9">PPIase</fullName>
    </alternativeName>
</protein>
<evidence type="ECO:0000256" key="3">
    <source>
        <dbReference type="ARBA" id="ARBA00013194"/>
    </source>
</evidence>
<evidence type="ECO:0000259" key="11">
    <source>
        <dbReference type="Pfam" id="PF05697"/>
    </source>
</evidence>
<comment type="catalytic activity">
    <reaction evidence="1 9">
        <text>[protein]-peptidylproline (omega=180) = [protein]-peptidylproline (omega=0)</text>
        <dbReference type="Rhea" id="RHEA:16237"/>
        <dbReference type="Rhea" id="RHEA-COMP:10747"/>
        <dbReference type="Rhea" id="RHEA-COMP:10748"/>
        <dbReference type="ChEBI" id="CHEBI:83833"/>
        <dbReference type="ChEBI" id="CHEBI:83834"/>
        <dbReference type="EC" id="5.2.1.8"/>
    </reaction>
</comment>
<evidence type="ECO:0000256" key="7">
    <source>
        <dbReference type="ARBA" id="ARBA00023235"/>
    </source>
</evidence>
<dbReference type="Gene3D" id="3.10.50.40">
    <property type="match status" value="1"/>
</dbReference>
<organism evidence="13 14">
    <name type="scientific">candidate division TA06 bacterium</name>
    <dbReference type="NCBI Taxonomy" id="2250710"/>
    <lineage>
        <taxon>Bacteria</taxon>
        <taxon>Bacteria division TA06</taxon>
    </lineage>
</organism>
<comment type="domain">
    <text evidence="9">Consists of 3 domains; the N-terminus binds the ribosome, the middle domain has PPIase activity, while the C-terminus has intrinsic chaperone activity on its own.</text>
</comment>
<dbReference type="PIRSF" id="PIRSF003095">
    <property type="entry name" value="Trigger_factor"/>
    <property type="match status" value="1"/>
</dbReference>
<dbReference type="GO" id="GO:0051083">
    <property type="term" value="P:'de novo' cotranslational protein folding"/>
    <property type="evidence" value="ECO:0007669"/>
    <property type="project" value="TreeGrafter"/>
</dbReference>
<dbReference type="GO" id="GO:0015031">
    <property type="term" value="P:protein transport"/>
    <property type="evidence" value="ECO:0007669"/>
    <property type="project" value="UniProtKB-UniRule"/>
</dbReference>
<dbReference type="Pfam" id="PF05698">
    <property type="entry name" value="Trigger_C"/>
    <property type="match status" value="1"/>
</dbReference>
<dbReference type="SUPFAM" id="SSF109998">
    <property type="entry name" value="Triger factor/SurA peptide-binding domain-like"/>
    <property type="match status" value="1"/>
</dbReference>
<dbReference type="Gene3D" id="3.30.70.1050">
    <property type="entry name" value="Trigger factor ribosome-binding domain"/>
    <property type="match status" value="1"/>
</dbReference>
<keyword evidence="7 9" id="KW-0413">Isomerase</keyword>
<dbReference type="Gene3D" id="1.10.3120.10">
    <property type="entry name" value="Trigger factor, C-terminal domain"/>
    <property type="match status" value="1"/>
</dbReference>
<comment type="similarity">
    <text evidence="2 9">Belongs to the FKBP-type PPIase family. Tig subfamily.</text>
</comment>
<dbReference type="EC" id="5.2.1.8" evidence="3 9"/>
<feature type="domain" description="Trigger factor ribosome-binding bacterial" evidence="11">
    <location>
        <begin position="1"/>
        <end position="143"/>
    </location>
</feature>
<proteinExistence type="inferred from homology"/>
<gene>
    <name evidence="9 13" type="primary">tig</name>
    <name evidence="13" type="ORF">HY768_07500</name>
</gene>
<dbReference type="GO" id="GO:0005737">
    <property type="term" value="C:cytoplasm"/>
    <property type="evidence" value="ECO:0007669"/>
    <property type="project" value="UniProtKB-SubCell"/>
</dbReference>
<evidence type="ECO:0000256" key="8">
    <source>
        <dbReference type="ARBA" id="ARBA00029986"/>
    </source>
</evidence>
<dbReference type="InterPro" id="IPR001179">
    <property type="entry name" value="PPIase_FKBP_dom"/>
</dbReference>
<evidence type="ECO:0000256" key="4">
    <source>
        <dbReference type="ARBA" id="ARBA00016902"/>
    </source>
</evidence>
<dbReference type="InterPro" id="IPR036611">
    <property type="entry name" value="Trigger_fac_ribosome-bd_sf"/>
</dbReference>
<dbReference type="GO" id="GO:0051301">
    <property type="term" value="P:cell division"/>
    <property type="evidence" value="ECO:0007669"/>
    <property type="project" value="UniProtKB-KW"/>
</dbReference>
<keyword evidence="9" id="KW-0963">Cytoplasm</keyword>
<evidence type="ECO:0000313" key="14">
    <source>
        <dbReference type="Proteomes" id="UP000736328"/>
    </source>
</evidence>
<dbReference type="SUPFAM" id="SSF102735">
    <property type="entry name" value="Trigger factor ribosome-binding domain"/>
    <property type="match status" value="1"/>
</dbReference>
<keyword evidence="6 9" id="KW-0143">Chaperone</keyword>
<dbReference type="Proteomes" id="UP000736328">
    <property type="component" value="Unassembled WGS sequence"/>
</dbReference>
<dbReference type="Pfam" id="PF05697">
    <property type="entry name" value="Trigger_N"/>
    <property type="match status" value="1"/>
</dbReference>
<feature type="domain" description="Trigger factor C-terminal" evidence="12">
    <location>
        <begin position="261"/>
        <end position="421"/>
    </location>
</feature>
<dbReference type="InterPro" id="IPR027304">
    <property type="entry name" value="Trigger_fact/SurA_dom_sf"/>
</dbReference>
<keyword evidence="5 9" id="KW-0697">Rotamase</keyword>
<feature type="domain" description="PPIase FKBP-type" evidence="10">
    <location>
        <begin position="178"/>
        <end position="237"/>
    </location>
</feature>
<evidence type="ECO:0000259" key="12">
    <source>
        <dbReference type="Pfam" id="PF05698"/>
    </source>
</evidence>
<dbReference type="InterPro" id="IPR008880">
    <property type="entry name" value="Trigger_fac_C"/>
</dbReference>
<dbReference type="GO" id="GO:0003755">
    <property type="term" value="F:peptidyl-prolyl cis-trans isomerase activity"/>
    <property type="evidence" value="ECO:0007669"/>
    <property type="project" value="UniProtKB-UniRule"/>
</dbReference>
<dbReference type="HAMAP" id="MF_00303">
    <property type="entry name" value="Trigger_factor_Tig"/>
    <property type="match status" value="1"/>
</dbReference>
<evidence type="ECO:0000256" key="6">
    <source>
        <dbReference type="ARBA" id="ARBA00023186"/>
    </source>
</evidence>
<evidence type="ECO:0000313" key="13">
    <source>
        <dbReference type="EMBL" id="MBI4727052.1"/>
    </source>
</evidence>
<dbReference type="PANTHER" id="PTHR30560:SF3">
    <property type="entry name" value="TRIGGER FACTOR-LIKE PROTEIN TIG, CHLOROPLASTIC"/>
    <property type="match status" value="1"/>
</dbReference>
<dbReference type="AlphaFoldDB" id="A0A933MIF7"/>
<comment type="caution">
    <text evidence="13">The sequence shown here is derived from an EMBL/GenBank/DDBJ whole genome shotgun (WGS) entry which is preliminary data.</text>
</comment>
<dbReference type="InterPro" id="IPR008881">
    <property type="entry name" value="Trigger_fac_ribosome-bd_bac"/>
</dbReference>
<evidence type="ECO:0000256" key="1">
    <source>
        <dbReference type="ARBA" id="ARBA00000971"/>
    </source>
</evidence>
<accession>A0A933MIF7</accession>
<keyword evidence="9" id="KW-0131">Cell cycle</keyword>
<dbReference type="Pfam" id="PF00254">
    <property type="entry name" value="FKBP_C"/>
    <property type="match status" value="1"/>
</dbReference>
<name>A0A933MIF7_UNCT6</name>
<evidence type="ECO:0000256" key="5">
    <source>
        <dbReference type="ARBA" id="ARBA00023110"/>
    </source>
</evidence>
<reference evidence="13" key="1">
    <citation type="submission" date="2020-07" db="EMBL/GenBank/DDBJ databases">
        <title>Huge and variable diversity of episymbiotic CPR bacteria and DPANN archaea in groundwater ecosystems.</title>
        <authorList>
            <person name="He C.Y."/>
            <person name="Keren R."/>
            <person name="Whittaker M."/>
            <person name="Farag I.F."/>
            <person name="Doudna J."/>
            <person name="Cate J.H.D."/>
            <person name="Banfield J.F."/>
        </authorList>
    </citation>
    <scope>NUCLEOTIDE SEQUENCE</scope>
    <source>
        <strain evidence="13">NC_groundwater_1520_Pr4_B-0.1um_53_5</strain>
    </source>
</reference>
<evidence type="ECO:0000256" key="9">
    <source>
        <dbReference type="HAMAP-Rule" id="MF_00303"/>
    </source>
</evidence>
<dbReference type="GO" id="GO:0044183">
    <property type="term" value="F:protein folding chaperone"/>
    <property type="evidence" value="ECO:0007669"/>
    <property type="project" value="TreeGrafter"/>
</dbReference>
<dbReference type="SUPFAM" id="SSF54534">
    <property type="entry name" value="FKBP-like"/>
    <property type="match status" value="1"/>
</dbReference>
<dbReference type="GO" id="GO:0043335">
    <property type="term" value="P:protein unfolding"/>
    <property type="evidence" value="ECO:0007669"/>
    <property type="project" value="TreeGrafter"/>
</dbReference>
<dbReference type="InterPro" id="IPR037041">
    <property type="entry name" value="Trigger_fac_C_sf"/>
</dbReference>